<organism evidence="1 2">
    <name type="scientific">Irpex rosettiformis</name>
    <dbReference type="NCBI Taxonomy" id="378272"/>
    <lineage>
        <taxon>Eukaryota</taxon>
        <taxon>Fungi</taxon>
        <taxon>Dikarya</taxon>
        <taxon>Basidiomycota</taxon>
        <taxon>Agaricomycotina</taxon>
        <taxon>Agaricomycetes</taxon>
        <taxon>Polyporales</taxon>
        <taxon>Irpicaceae</taxon>
        <taxon>Irpex</taxon>
    </lineage>
</organism>
<evidence type="ECO:0000313" key="1">
    <source>
        <dbReference type="EMBL" id="KAI0091764.1"/>
    </source>
</evidence>
<dbReference type="EMBL" id="MU274905">
    <property type="protein sequence ID" value="KAI0091764.1"/>
    <property type="molecule type" value="Genomic_DNA"/>
</dbReference>
<keyword evidence="2" id="KW-1185">Reference proteome</keyword>
<evidence type="ECO:0000313" key="2">
    <source>
        <dbReference type="Proteomes" id="UP001055072"/>
    </source>
</evidence>
<accession>A0ACB8UCI4</accession>
<protein>
    <submittedName>
        <fullName evidence="1">Uncharacterized protein</fullName>
    </submittedName>
</protein>
<gene>
    <name evidence="1" type="ORF">BDY19DRAFT_644605</name>
</gene>
<comment type="caution">
    <text evidence="1">The sequence shown here is derived from an EMBL/GenBank/DDBJ whole genome shotgun (WGS) entry which is preliminary data.</text>
</comment>
<name>A0ACB8UCI4_9APHY</name>
<reference evidence="1" key="1">
    <citation type="journal article" date="2021" name="Environ. Microbiol.">
        <title>Gene family expansions and transcriptome signatures uncover fungal adaptations to wood decay.</title>
        <authorList>
            <person name="Hage H."/>
            <person name="Miyauchi S."/>
            <person name="Viragh M."/>
            <person name="Drula E."/>
            <person name="Min B."/>
            <person name="Chaduli D."/>
            <person name="Navarro D."/>
            <person name="Favel A."/>
            <person name="Norest M."/>
            <person name="Lesage-Meessen L."/>
            <person name="Balint B."/>
            <person name="Merenyi Z."/>
            <person name="de Eugenio L."/>
            <person name="Morin E."/>
            <person name="Martinez A.T."/>
            <person name="Baldrian P."/>
            <person name="Stursova M."/>
            <person name="Martinez M.J."/>
            <person name="Novotny C."/>
            <person name="Magnuson J.K."/>
            <person name="Spatafora J.W."/>
            <person name="Maurice S."/>
            <person name="Pangilinan J."/>
            <person name="Andreopoulos W."/>
            <person name="LaButti K."/>
            <person name="Hundley H."/>
            <person name="Na H."/>
            <person name="Kuo A."/>
            <person name="Barry K."/>
            <person name="Lipzen A."/>
            <person name="Henrissat B."/>
            <person name="Riley R."/>
            <person name="Ahrendt S."/>
            <person name="Nagy L.G."/>
            <person name="Grigoriev I.V."/>
            <person name="Martin F."/>
            <person name="Rosso M.N."/>
        </authorList>
    </citation>
    <scope>NUCLEOTIDE SEQUENCE</scope>
    <source>
        <strain evidence="1">CBS 384.51</strain>
    </source>
</reference>
<sequence length="151" mass="17066">MPWIANFSSALPANKKIIPWVRSHASPNICLRSCHRACYLQQMLSVREGRRSNTHSGSSYLTWFRTPTRGEFTNIKIPLMFNSASLKITCRQTQSPRNVNLKERQCTKAGDLAFGISRTQGNIFLQPFSFLARISVSRLIVFSSLTNSRAA</sequence>
<dbReference type="Proteomes" id="UP001055072">
    <property type="component" value="Unassembled WGS sequence"/>
</dbReference>
<proteinExistence type="predicted"/>